<evidence type="ECO:0000256" key="1">
    <source>
        <dbReference type="ARBA" id="ARBA00004651"/>
    </source>
</evidence>
<evidence type="ECO:0000256" key="2">
    <source>
        <dbReference type="ARBA" id="ARBA00007776"/>
    </source>
</evidence>
<evidence type="ECO:0000256" key="4">
    <source>
        <dbReference type="ARBA" id="ARBA00022692"/>
    </source>
</evidence>
<keyword evidence="6 8" id="KW-1133">Transmembrane helix</keyword>
<feature type="transmembrane region" description="Helical" evidence="8">
    <location>
        <begin position="34"/>
        <end position="60"/>
    </location>
</feature>
<dbReference type="RefSeq" id="WP_184365684.1">
    <property type="nucleotide sequence ID" value="NZ_BAAAKM010000076.1"/>
</dbReference>
<gene>
    <name evidence="9" type="ORF">HNR07_003282</name>
</gene>
<evidence type="ECO:0000256" key="8">
    <source>
        <dbReference type="SAM" id="Phobius"/>
    </source>
</evidence>
<protein>
    <submittedName>
        <fullName evidence="9">Rod shape-determining protein MreD</fullName>
    </submittedName>
</protein>
<keyword evidence="7 8" id="KW-0472">Membrane</keyword>
<dbReference type="GO" id="GO:0008360">
    <property type="term" value="P:regulation of cell shape"/>
    <property type="evidence" value="ECO:0007669"/>
    <property type="project" value="UniProtKB-KW"/>
</dbReference>
<comment type="similarity">
    <text evidence="2">Belongs to the MreD family.</text>
</comment>
<sequence>MRTAATLLMVTVAVLAQATVVNRLPFEWGPGPDLVLAAVVAVALTTSPASAAGCGFAAGLAMDVLPPAEHPMGRYALVLCLAAYVLALLRANTGLGGSAGTGISAWAALGITAVTAAGVGVGYAFVGLVMGDANVTLATVGRNVAVGALLTTLFAPLATLPVLWVRSLLAESDFATIQGPTSTGGW</sequence>
<dbReference type="Proteomes" id="UP000579647">
    <property type="component" value="Unassembled WGS sequence"/>
</dbReference>
<accession>A0A840WJV8</accession>
<evidence type="ECO:0000256" key="6">
    <source>
        <dbReference type="ARBA" id="ARBA00022989"/>
    </source>
</evidence>
<evidence type="ECO:0000256" key="7">
    <source>
        <dbReference type="ARBA" id="ARBA00023136"/>
    </source>
</evidence>
<name>A0A840WJV8_9ACTN</name>
<proteinExistence type="inferred from homology"/>
<evidence type="ECO:0000313" key="10">
    <source>
        <dbReference type="Proteomes" id="UP000579647"/>
    </source>
</evidence>
<keyword evidence="10" id="KW-1185">Reference proteome</keyword>
<feature type="transmembrane region" description="Helical" evidence="8">
    <location>
        <begin position="143"/>
        <end position="164"/>
    </location>
</feature>
<dbReference type="AlphaFoldDB" id="A0A840WJV8"/>
<feature type="transmembrane region" description="Helical" evidence="8">
    <location>
        <begin position="103"/>
        <end position="131"/>
    </location>
</feature>
<comment type="subcellular location">
    <subcellularLocation>
        <location evidence="1">Cell membrane</location>
        <topology evidence="1">Multi-pass membrane protein</topology>
    </subcellularLocation>
</comment>
<comment type="caution">
    <text evidence="9">The sequence shown here is derived from an EMBL/GenBank/DDBJ whole genome shotgun (WGS) entry which is preliminary data.</text>
</comment>
<evidence type="ECO:0000256" key="3">
    <source>
        <dbReference type="ARBA" id="ARBA00022475"/>
    </source>
</evidence>
<keyword evidence="4 8" id="KW-0812">Transmembrane</keyword>
<organism evidence="9 10">
    <name type="scientific">Nocardiopsis metallicus</name>
    <dbReference type="NCBI Taxonomy" id="179819"/>
    <lineage>
        <taxon>Bacteria</taxon>
        <taxon>Bacillati</taxon>
        <taxon>Actinomycetota</taxon>
        <taxon>Actinomycetes</taxon>
        <taxon>Streptosporangiales</taxon>
        <taxon>Nocardiopsidaceae</taxon>
        <taxon>Nocardiopsis</taxon>
    </lineage>
</organism>
<reference evidence="9 10" key="1">
    <citation type="submission" date="2020-08" db="EMBL/GenBank/DDBJ databases">
        <title>Sequencing the genomes of 1000 actinobacteria strains.</title>
        <authorList>
            <person name="Klenk H.-P."/>
        </authorList>
    </citation>
    <scope>NUCLEOTIDE SEQUENCE [LARGE SCALE GENOMIC DNA]</scope>
    <source>
        <strain evidence="9 10">DSM 44598</strain>
    </source>
</reference>
<keyword evidence="3" id="KW-1003">Cell membrane</keyword>
<evidence type="ECO:0000256" key="5">
    <source>
        <dbReference type="ARBA" id="ARBA00022960"/>
    </source>
</evidence>
<dbReference type="EMBL" id="JACHDO010000001">
    <property type="protein sequence ID" value="MBB5492145.1"/>
    <property type="molecule type" value="Genomic_DNA"/>
</dbReference>
<dbReference type="InterPro" id="IPR007227">
    <property type="entry name" value="Cell_shape_determining_MreD"/>
</dbReference>
<dbReference type="NCBIfam" id="TIGR03426">
    <property type="entry name" value="shape_MreD"/>
    <property type="match status" value="1"/>
</dbReference>
<evidence type="ECO:0000313" key="9">
    <source>
        <dbReference type="EMBL" id="MBB5492145.1"/>
    </source>
</evidence>
<dbReference type="GO" id="GO:0005886">
    <property type="term" value="C:plasma membrane"/>
    <property type="evidence" value="ECO:0007669"/>
    <property type="project" value="UniProtKB-SubCell"/>
</dbReference>
<feature type="transmembrane region" description="Helical" evidence="8">
    <location>
        <begin position="72"/>
        <end position="91"/>
    </location>
</feature>
<keyword evidence="5" id="KW-0133">Cell shape</keyword>